<organism evidence="1 2">
    <name type="scientific">Cetraspora pellucida</name>
    <dbReference type="NCBI Taxonomy" id="1433469"/>
    <lineage>
        <taxon>Eukaryota</taxon>
        <taxon>Fungi</taxon>
        <taxon>Fungi incertae sedis</taxon>
        <taxon>Mucoromycota</taxon>
        <taxon>Glomeromycotina</taxon>
        <taxon>Glomeromycetes</taxon>
        <taxon>Diversisporales</taxon>
        <taxon>Gigasporaceae</taxon>
        <taxon>Cetraspora</taxon>
    </lineage>
</organism>
<evidence type="ECO:0000313" key="1">
    <source>
        <dbReference type="EMBL" id="CAG8739577.1"/>
    </source>
</evidence>
<protein>
    <submittedName>
        <fullName evidence="1">9860_t:CDS:1</fullName>
    </submittedName>
</protein>
<evidence type="ECO:0000313" key="2">
    <source>
        <dbReference type="Proteomes" id="UP000789759"/>
    </source>
</evidence>
<name>A0A9N9NJH4_9GLOM</name>
<keyword evidence="2" id="KW-1185">Reference proteome</keyword>
<comment type="caution">
    <text evidence="1">The sequence shown here is derived from an EMBL/GenBank/DDBJ whole genome shotgun (WGS) entry which is preliminary data.</text>
</comment>
<dbReference type="OrthoDB" id="2441420at2759"/>
<sequence length="51" mass="5782">MANAEVNMDISQTTKTELHNLELFESFLVTIKTDYKNSGSQLQSSFKKLAE</sequence>
<dbReference type="Proteomes" id="UP000789759">
    <property type="component" value="Unassembled WGS sequence"/>
</dbReference>
<dbReference type="EMBL" id="CAJVQA010015844">
    <property type="protein sequence ID" value="CAG8739577.1"/>
    <property type="molecule type" value="Genomic_DNA"/>
</dbReference>
<accession>A0A9N9NJH4</accession>
<proteinExistence type="predicted"/>
<gene>
    <name evidence="1" type="ORF">CPELLU_LOCUS14009</name>
</gene>
<reference evidence="1" key="1">
    <citation type="submission" date="2021-06" db="EMBL/GenBank/DDBJ databases">
        <authorList>
            <person name="Kallberg Y."/>
            <person name="Tangrot J."/>
            <person name="Rosling A."/>
        </authorList>
    </citation>
    <scope>NUCLEOTIDE SEQUENCE</scope>
    <source>
        <strain evidence="1">FL966</strain>
    </source>
</reference>
<dbReference type="AlphaFoldDB" id="A0A9N9NJH4"/>